<evidence type="ECO:0000313" key="4">
    <source>
        <dbReference type="Proteomes" id="UP000569951"/>
    </source>
</evidence>
<proteinExistence type="predicted"/>
<sequence>MKTAILSLTASLTALSTLALAAPVPVTLEVPGVTLHGTLEVPAGQGPFPVALIIAGSGPTDRNGNNPIAGSNNSLKMLAEGLAARGIATVRYDKRGIGQSAMPAAREQDQTFDDLVNDAAAWMDFLRGDARFGKLAVIGHSEGALIGLAALQKQPAEAYVSVSGTGRNAADILLAQLKPQLPPELYAKSAELVARLRSGQTGEMPDPALAAVFRPSAQPYLISWFRYDPARLIADLQAPALIVQGDRDLQVTLEDARLLAAAQPKAKLLVVPGMNHVLKSAPQDPQGNMATYGNPNLPLAQGLLEGVAEFLEERLR</sequence>
<feature type="chain" id="PRO_5032886713" description="Serine aminopeptidase S33 domain-containing protein" evidence="1">
    <location>
        <begin position="22"/>
        <end position="316"/>
    </location>
</feature>
<evidence type="ECO:0000259" key="2">
    <source>
        <dbReference type="Pfam" id="PF12146"/>
    </source>
</evidence>
<dbReference type="EMBL" id="JACHHG010000002">
    <property type="protein sequence ID" value="MBB6097109.1"/>
    <property type="molecule type" value="Genomic_DNA"/>
</dbReference>
<accession>A0A841HY10</accession>
<keyword evidence="4" id="KW-1185">Reference proteome</keyword>
<dbReference type="Proteomes" id="UP000569951">
    <property type="component" value="Unassembled WGS sequence"/>
</dbReference>
<reference evidence="3 4" key="1">
    <citation type="submission" date="2020-08" db="EMBL/GenBank/DDBJ databases">
        <title>Genomic Encyclopedia of Type Strains, Phase IV (KMG-IV): sequencing the most valuable type-strain genomes for metagenomic binning, comparative biology and taxonomic classification.</title>
        <authorList>
            <person name="Goeker M."/>
        </authorList>
    </citation>
    <scope>NUCLEOTIDE SEQUENCE [LARGE SCALE GENOMIC DNA]</scope>
    <source>
        <strain evidence="3 4">DSM 21458</strain>
    </source>
</reference>
<dbReference type="RefSeq" id="WP_183984231.1">
    <property type="nucleotide sequence ID" value="NZ_JACHHG010000002.1"/>
</dbReference>
<feature type="domain" description="Serine aminopeptidase S33" evidence="2">
    <location>
        <begin position="76"/>
        <end position="277"/>
    </location>
</feature>
<protein>
    <recommendedName>
        <fullName evidence="2">Serine aminopeptidase S33 domain-containing protein</fullName>
    </recommendedName>
</protein>
<dbReference type="PANTHER" id="PTHR43265:SF1">
    <property type="entry name" value="ESTERASE ESTD"/>
    <property type="match status" value="1"/>
</dbReference>
<comment type="caution">
    <text evidence="3">The sequence shown here is derived from an EMBL/GenBank/DDBJ whole genome shotgun (WGS) entry which is preliminary data.</text>
</comment>
<dbReference type="GO" id="GO:0052689">
    <property type="term" value="F:carboxylic ester hydrolase activity"/>
    <property type="evidence" value="ECO:0007669"/>
    <property type="project" value="TreeGrafter"/>
</dbReference>
<dbReference type="Gene3D" id="3.40.50.1820">
    <property type="entry name" value="alpha/beta hydrolase"/>
    <property type="match status" value="1"/>
</dbReference>
<dbReference type="InterPro" id="IPR022742">
    <property type="entry name" value="Hydrolase_4"/>
</dbReference>
<dbReference type="InterPro" id="IPR053145">
    <property type="entry name" value="AB_hydrolase_Est10"/>
</dbReference>
<keyword evidence="1" id="KW-0732">Signal</keyword>
<dbReference type="InterPro" id="IPR029058">
    <property type="entry name" value="AB_hydrolase_fold"/>
</dbReference>
<dbReference type="PANTHER" id="PTHR43265">
    <property type="entry name" value="ESTERASE ESTD"/>
    <property type="match status" value="1"/>
</dbReference>
<evidence type="ECO:0000313" key="3">
    <source>
        <dbReference type="EMBL" id="MBB6097109.1"/>
    </source>
</evidence>
<name>A0A841HY10_9DEIO</name>
<organism evidence="3 4">
    <name type="scientific">Deinobacterium chartae</name>
    <dbReference type="NCBI Taxonomy" id="521158"/>
    <lineage>
        <taxon>Bacteria</taxon>
        <taxon>Thermotogati</taxon>
        <taxon>Deinococcota</taxon>
        <taxon>Deinococci</taxon>
        <taxon>Deinococcales</taxon>
        <taxon>Deinococcaceae</taxon>
        <taxon>Deinobacterium</taxon>
    </lineage>
</organism>
<feature type="signal peptide" evidence="1">
    <location>
        <begin position="1"/>
        <end position="21"/>
    </location>
</feature>
<dbReference type="Pfam" id="PF12146">
    <property type="entry name" value="Hydrolase_4"/>
    <property type="match status" value="1"/>
</dbReference>
<evidence type="ECO:0000256" key="1">
    <source>
        <dbReference type="SAM" id="SignalP"/>
    </source>
</evidence>
<gene>
    <name evidence="3" type="ORF">HNR42_000523</name>
</gene>
<dbReference type="AlphaFoldDB" id="A0A841HY10"/>
<dbReference type="SUPFAM" id="SSF53474">
    <property type="entry name" value="alpha/beta-Hydrolases"/>
    <property type="match status" value="1"/>
</dbReference>